<proteinExistence type="predicted"/>
<keyword evidence="2" id="KW-1185">Reference proteome</keyword>
<comment type="caution">
    <text evidence="1">The sequence shown here is derived from an EMBL/GenBank/DDBJ whole genome shotgun (WGS) entry which is preliminary data.</text>
</comment>
<protein>
    <submittedName>
        <fullName evidence="1">Uncharacterized protein</fullName>
    </submittedName>
</protein>
<dbReference type="Proteomes" id="UP001556040">
    <property type="component" value="Unassembled WGS sequence"/>
</dbReference>
<organism evidence="1 2">
    <name type="scientific">Jeotgalibacillus marinus</name>
    <dbReference type="NCBI Taxonomy" id="86667"/>
    <lineage>
        <taxon>Bacteria</taxon>
        <taxon>Bacillati</taxon>
        <taxon>Bacillota</taxon>
        <taxon>Bacilli</taxon>
        <taxon>Bacillales</taxon>
        <taxon>Caryophanaceae</taxon>
        <taxon>Jeotgalibacillus</taxon>
    </lineage>
</organism>
<gene>
    <name evidence="1" type="ORF">AB1471_07805</name>
</gene>
<sequence>MQNFVIDQQTDAFNKLKNMELSSEVEQEQMEKAFSTWDMISIWLSLFMKSK</sequence>
<accession>A0ABV3Q2X2</accession>
<evidence type="ECO:0000313" key="2">
    <source>
        <dbReference type="Proteomes" id="UP001556040"/>
    </source>
</evidence>
<dbReference type="EMBL" id="JBFMIA010000005">
    <property type="protein sequence ID" value="MEW9501705.1"/>
    <property type="molecule type" value="Genomic_DNA"/>
</dbReference>
<name>A0ABV3Q2X2_9BACL</name>
<evidence type="ECO:0000313" key="1">
    <source>
        <dbReference type="EMBL" id="MEW9501705.1"/>
    </source>
</evidence>
<dbReference type="RefSeq" id="WP_367779191.1">
    <property type="nucleotide sequence ID" value="NZ_JBFMIA010000005.1"/>
</dbReference>
<reference evidence="1 2" key="1">
    <citation type="journal article" date="1979" name="Int. J. Syst. Evol. Microbiol.">
        <title>Bacillus globisporus subsp. marinus subsp. nov.</title>
        <authorList>
            <person name="Liu H."/>
        </authorList>
    </citation>
    <scope>NUCLEOTIDE SEQUENCE [LARGE SCALE GENOMIC DNA]</scope>
    <source>
        <strain evidence="1 2">DSM 1297</strain>
    </source>
</reference>